<feature type="chain" id="PRO_5012165191" evidence="2">
    <location>
        <begin position="28"/>
        <end position="575"/>
    </location>
</feature>
<dbReference type="PANTHER" id="PTHR43308">
    <property type="entry name" value="OUTER MEMBRANE PROTEIN ALPHA-RELATED"/>
    <property type="match status" value="1"/>
</dbReference>
<dbReference type="Proteomes" id="UP000189933">
    <property type="component" value="Unassembled WGS sequence"/>
</dbReference>
<evidence type="ECO:0000313" key="5">
    <source>
        <dbReference type="Proteomes" id="UP000189933"/>
    </source>
</evidence>
<organism evidence="4 5">
    <name type="scientific">Carboxydocella sporoproducens DSM 16521</name>
    <dbReference type="NCBI Taxonomy" id="1121270"/>
    <lineage>
        <taxon>Bacteria</taxon>
        <taxon>Bacillati</taxon>
        <taxon>Bacillota</taxon>
        <taxon>Clostridia</taxon>
        <taxon>Eubacteriales</taxon>
        <taxon>Clostridiales Family XVI. Incertae Sedis</taxon>
        <taxon>Carboxydocella</taxon>
    </lineage>
</organism>
<dbReference type="Gene3D" id="3.40.50.1110">
    <property type="entry name" value="SGNH hydrolase"/>
    <property type="match status" value="1"/>
</dbReference>
<feature type="domain" description="SLH" evidence="3">
    <location>
        <begin position="396"/>
        <end position="456"/>
    </location>
</feature>
<dbReference type="InterPro" id="IPR001119">
    <property type="entry name" value="SLH_dom"/>
</dbReference>
<keyword evidence="1" id="KW-0677">Repeat</keyword>
<dbReference type="EMBL" id="FUXM01000001">
    <property type="protein sequence ID" value="SJZ50513.1"/>
    <property type="molecule type" value="Genomic_DNA"/>
</dbReference>
<proteinExistence type="predicted"/>
<dbReference type="AlphaFoldDB" id="A0A1T4L785"/>
<evidence type="ECO:0000313" key="4">
    <source>
        <dbReference type="EMBL" id="SJZ50513.1"/>
    </source>
</evidence>
<gene>
    <name evidence="4" type="ORF">SAMN02745885_00058</name>
</gene>
<evidence type="ECO:0000259" key="3">
    <source>
        <dbReference type="PROSITE" id="PS51272"/>
    </source>
</evidence>
<dbReference type="Pfam" id="PF13472">
    <property type="entry name" value="Lipase_GDSL_2"/>
    <property type="match status" value="1"/>
</dbReference>
<sequence>MHKKIISVICVLFLLLTEFFPARQAGAAEDKAGVGYVALGDSLALGVGSSKSYVQRFYEQIKDRRGVKELTLIAEEQATSRDLLRFVTDPANREAIKKARVITIWFGAHDFMQAVRRNPHNYRQAGNELKENLITAVQLIRSINTGKDTTIYLLNFYNPAPGEKVPGVRATDPAEKKYEAFDLLIPYLNGFIADAVKQVNSDPYMPPVVIVDVFKSLQELGVAKYLGKGKDPIYQDYNNAHLSDAGHQAVAEALFKAPVSIRPGRPLAPSRVEEFSLPTNGAAVSADQGRLAVDFGNASLPANALLYVKTYEEPPFIVRGELLSPVYDLVLSFKPPQAFKISLKLDQNKVKNWKNVYVFEFKGNGQKLKVRQQSADTTRGTITAVVKRGGLYGVVAVKNSFSDTAKHWARGEIEKIAGLAVIDGDEQGYFRPERPVTRAEAAKMLVEATGVEVEDNTAATFSDVQSSAWYASYVAAAAKAGLMQGYQGKFRPGDKLTRQELAVILERAYGSKIKGGNGGKLESYSDRQQVATWAQGAVNKLVEAGILKGRKKDKLAPAGVTTRAELAALLARLMS</sequence>
<dbReference type="OrthoDB" id="2690110at2"/>
<evidence type="ECO:0000256" key="2">
    <source>
        <dbReference type="SAM" id="SignalP"/>
    </source>
</evidence>
<name>A0A1T4L785_9FIRM</name>
<reference evidence="5" key="1">
    <citation type="submission" date="2017-02" db="EMBL/GenBank/DDBJ databases">
        <authorList>
            <person name="Varghese N."/>
            <person name="Submissions S."/>
        </authorList>
    </citation>
    <scope>NUCLEOTIDE SEQUENCE [LARGE SCALE GENOMIC DNA]</scope>
    <source>
        <strain evidence="5">DSM 16521</strain>
    </source>
</reference>
<keyword evidence="5" id="KW-1185">Reference proteome</keyword>
<dbReference type="Pfam" id="PF00395">
    <property type="entry name" value="SLH"/>
    <property type="match status" value="3"/>
</dbReference>
<dbReference type="PANTHER" id="PTHR43308:SF5">
    <property type="entry name" value="S-LAYER PROTEIN _ PEPTIDOGLYCAN ENDO-BETA-N-ACETYLGLUCOSAMINIDASE"/>
    <property type="match status" value="1"/>
</dbReference>
<protein>
    <submittedName>
        <fullName evidence="4">Lysophospholipase L1</fullName>
    </submittedName>
</protein>
<dbReference type="SUPFAM" id="SSF52266">
    <property type="entry name" value="SGNH hydrolase"/>
    <property type="match status" value="1"/>
</dbReference>
<accession>A0A1T4L785</accession>
<feature type="domain" description="SLH" evidence="3">
    <location>
        <begin position="457"/>
        <end position="519"/>
    </location>
</feature>
<dbReference type="InterPro" id="IPR036514">
    <property type="entry name" value="SGNH_hydro_sf"/>
</dbReference>
<dbReference type="PROSITE" id="PS51272">
    <property type="entry name" value="SLH"/>
    <property type="match status" value="3"/>
</dbReference>
<dbReference type="InterPro" id="IPR051465">
    <property type="entry name" value="Cell_Envelope_Struct_Comp"/>
</dbReference>
<evidence type="ECO:0000256" key="1">
    <source>
        <dbReference type="ARBA" id="ARBA00022737"/>
    </source>
</evidence>
<keyword evidence="2" id="KW-0732">Signal</keyword>
<dbReference type="InterPro" id="IPR013830">
    <property type="entry name" value="SGNH_hydro"/>
</dbReference>
<feature type="domain" description="SLH" evidence="3">
    <location>
        <begin position="521"/>
        <end position="575"/>
    </location>
</feature>
<feature type="signal peptide" evidence="2">
    <location>
        <begin position="1"/>
        <end position="27"/>
    </location>
</feature>
<dbReference type="RefSeq" id="WP_159071813.1">
    <property type="nucleotide sequence ID" value="NZ_FUXM01000001.1"/>
</dbReference>
<dbReference type="GO" id="GO:0016788">
    <property type="term" value="F:hydrolase activity, acting on ester bonds"/>
    <property type="evidence" value="ECO:0007669"/>
    <property type="project" value="InterPro"/>
</dbReference>